<dbReference type="AlphaFoldDB" id="A0A830EIA2"/>
<reference evidence="2" key="2">
    <citation type="submission" date="2020-09" db="EMBL/GenBank/DDBJ databases">
        <authorList>
            <person name="Sun Q."/>
            <person name="Ohkuma M."/>
        </authorList>
    </citation>
    <scope>NUCLEOTIDE SEQUENCE</scope>
    <source>
        <strain evidence="2">JCM 14359</strain>
    </source>
</reference>
<evidence type="ECO:0000313" key="3">
    <source>
        <dbReference type="Proteomes" id="UP000653099"/>
    </source>
</evidence>
<dbReference type="Proteomes" id="UP000653099">
    <property type="component" value="Unassembled WGS sequence"/>
</dbReference>
<organism evidence="2 3">
    <name type="scientific">Halobellus salinus</name>
    <dbReference type="NCBI Taxonomy" id="931585"/>
    <lineage>
        <taxon>Archaea</taxon>
        <taxon>Methanobacteriati</taxon>
        <taxon>Methanobacteriota</taxon>
        <taxon>Stenosarchaea group</taxon>
        <taxon>Halobacteria</taxon>
        <taxon>Halobacteriales</taxon>
        <taxon>Haloferacaceae</taxon>
        <taxon>Halobellus</taxon>
    </lineage>
</organism>
<proteinExistence type="predicted"/>
<feature type="compositionally biased region" description="Gly residues" evidence="1">
    <location>
        <begin position="101"/>
        <end position="114"/>
    </location>
</feature>
<evidence type="ECO:0000313" key="2">
    <source>
        <dbReference type="EMBL" id="GGI93884.1"/>
    </source>
</evidence>
<accession>A0A830EIA2</accession>
<gene>
    <name evidence="2" type="ORF">GCM10008995_00050</name>
</gene>
<name>A0A830EIA2_9EURY</name>
<keyword evidence="3" id="KW-1185">Reference proteome</keyword>
<protein>
    <submittedName>
        <fullName evidence="2">Uncharacterized protein</fullName>
    </submittedName>
</protein>
<evidence type="ECO:0000256" key="1">
    <source>
        <dbReference type="SAM" id="MobiDB-lite"/>
    </source>
</evidence>
<reference evidence="2" key="1">
    <citation type="journal article" date="2014" name="Int. J. Syst. Evol. Microbiol.">
        <title>Complete genome sequence of Corynebacterium casei LMG S-19264T (=DSM 44701T), isolated from a smear-ripened cheese.</title>
        <authorList>
            <consortium name="US DOE Joint Genome Institute (JGI-PGF)"/>
            <person name="Walter F."/>
            <person name="Albersmeier A."/>
            <person name="Kalinowski J."/>
            <person name="Ruckert C."/>
        </authorList>
    </citation>
    <scope>NUCLEOTIDE SEQUENCE</scope>
    <source>
        <strain evidence="2">JCM 14359</strain>
    </source>
</reference>
<sequence length="130" mass="13153">MARMVLPQALSHTALAVVAASVGGVVAIYRPPGPQMESSVQHFAAGVVTLAVATLPEVHERAPAVVVFGFPAGVVTILGSHRLSGAVERRGVDGQFAGAAGRDGGGQETRGPGGLRATPRVGGDRRRTPA</sequence>
<feature type="region of interest" description="Disordered" evidence="1">
    <location>
        <begin position="95"/>
        <end position="130"/>
    </location>
</feature>
<comment type="caution">
    <text evidence="2">The sequence shown here is derived from an EMBL/GenBank/DDBJ whole genome shotgun (WGS) entry which is preliminary data.</text>
</comment>
<dbReference type="EMBL" id="BMOC01000001">
    <property type="protein sequence ID" value="GGI93884.1"/>
    <property type="molecule type" value="Genomic_DNA"/>
</dbReference>